<dbReference type="AlphaFoldDB" id="A0A1A6HZ13"/>
<protein>
    <submittedName>
        <fullName evidence="1">Uncharacterized protein</fullName>
    </submittedName>
</protein>
<sequence length="40" mass="4722">AIDSVKRKLNVVFPATNYQKLIEVDNELKPIMFYEKYMAT</sequence>
<evidence type="ECO:0000313" key="2">
    <source>
        <dbReference type="Proteomes" id="UP000092124"/>
    </source>
</evidence>
<keyword evidence="2" id="KW-1185">Reference proteome</keyword>
<name>A0A1A6HZ13_NEOLE</name>
<evidence type="ECO:0000313" key="1">
    <source>
        <dbReference type="EMBL" id="OBS83459.1"/>
    </source>
</evidence>
<accession>A0A1A6HZ13</accession>
<gene>
    <name evidence="1" type="ORF">A6R68_22551</name>
</gene>
<comment type="caution">
    <text evidence="1">The sequence shown here is derived from an EMBL/GenBank/DDBJ whole genome shotgun (WGS) entry which is preliminary data.</text>
</comment>
<reference evidence="1 2" key="1">
    <citation type="submission" date="2016-06" db="EMBL/GenBank/DDBJ databases">
        <title>The Draft Genome Sequence and Annotation of the Desert Woodrat Neotoma lepida.</title>
        <authorList>
            <person name="Campbell M."/>
            <person name="Oakeson K.F."/>
            <person name="Yandell M."/>
            <person name="Halpert J.R."/>
            <person name="Dearing D."/>
        </authorList>
    </citation>
    <scope>NUCLEOTIDE SEQUENCE [LARGE SCALE GENOMIC DNA]</scope>
    <source>
        <strain evidence="1">417</strain>
        <tissue evidence="1">Liver</tissue>
    </source>
</reference>
<dbReference type="OrthoDB" id="9600480at2759"/>
<dbReference type="EMBL" id="LZPO01006104">
    <property type="protein sequence ID" value="OBS83459.1"/>
    <property type="molecule type" value="Genomic_DNA"/>
</dbReference>
<proteinExistence type="predicted"/>
<dbReference type="Proteomes" id="UP000092124">
    <property type="component" value="Unassembled WGS sequence"/>
</dbReference>
<feature type="non-terminal residue" evidence="1">
    <location>
        <position position="1"/>
    </location>
</feature>
<organism evidence="1 2">
    <name type="scientific">Neotoma lepida</name>
    <name type="common">Desert woodrat</name>
    <dbReference type="NCBI Taxonomy" id="56216"/>
    <lineage>
        <taxon>Eukaryota</taxon>
        <taxon>Metazoa</taxon>
        <taxon>Chordata</taxon>
        <taxon>Craniata</taxon>
        <taxon>Vertebrata</taxon>
        <taxon>Euteleostomi</taxon>
        <taxon>Mammalia</taxon>
        <taxon>Eutheria</taxon>
        <taxon>Euarchontoglires</taxon>
        <taxon>Glires</taxon>
        <taxon>Rodentia</taxon>
        <taxon>Myomorpha</taxon>
        <taxon>Muroidea</taxon>
        <taxon>Cricetidae</taxon>
        <taxon>Neotominae</taxon>
        <taxon>Neotoma</taxon>
    </lineage>
</organism>